<dbReference type="InterPro" id="IPR002933">
    <property type="entry name" value="Peptidase_M20"/>
</dbReference>
<dbReference type="InterPro" id="IPR036264">
    <property type="entry name" value="Bact_exopeptidase_dim_dom"/>
</dbReference>
<dbReference type="CDD" id="cd03884">
    <property type="entry name" value="M20_bAS"/>
    <property type="match status" value="1"/>
</dbReference>
<protein>
    <submittedName>
        <fullName evidence="3">Unannotated protein</fullName>
    </submittedName>
</protein>
<dbReference type="Gene3D" id="3.30.70.360">
    <property type="match status" value="1"/>
</dbReference>
<dbReference type="Pfam" id="PF01546">
    <property type="entry name" value="Peptidase_M20"/>
    <property type="match status" value="1"/>
</dbReference>
<sequence length="416" mass="44401">MTVSTYPRINADRLMRKIMDLASIGAIEGGGCARLALTDDDAAGRDLVVAWMNELGLTVTTDVIGNVIGTWHIGTGASVMTGSHIDTVRTGGKYDGNLGVLAGLEVIQTLQENGIEPERPISVGFFTNEEGSRFAPDMLGSLVYVGGLPVEEALDIVGIDGARVGDELERIGYNGATPCPGFAPHSFVELHIEQGPVLEQTNMIIGAVTGVQGISWQEVTVLGQSNHAGTTPMNMRKDPGYVAAAIAVFLRGLATRYGGHQVCTVGKIDLFPNLINVIPAKAVLTVDIRNTDEQILRQAEKEFAEYLIEISHSEDVVVSTRYLARFEPVEFNADVVDLISSVAKTHTQSVVHMPSGAGHDAQMFARVCPSAMIFVPSVEGVSHNPSEFTSAEDIALGANILLQVLCELAATKEFSQ</sequence>
<dbReference type="PANTHER" id="PTHR32494:SF5">
    <property type="entry name" value="ALLANTOATE AMIDOHYDROLASE"/>
    <property type="match status" value="1"/>
</dbReference>
<proteinExistence type="predicted"/>
<dbReference type="InterPro" id="IPR011650">
    <property type="entry name" value="Peptidase_M20_dimer"/>
</dbReference>
<accession>A0A6J6AH67</accession>
<dbReference type="Pfam" id="PF07687">
    <property type="entry name" value="M20_dimer"/>
    <property type="match status" value="1"/>
</dbReference>
<evidence type="ECO:0000259" key="2">
    <source>
        <dbReference type="Pfam" id="PF07687"/>
    </source>
</evidence>
<reference evidence="3" key="1">
    <citation type="submission" date="2020-05" db="EMBL/GenBank/DDBJ databases">
        <authorList>
            <person name="Chiriac C."/>
            <person name="Salcher M."/>
            <person name="Ghai R."/>
            <person name="Kavagutti S V."/>
        </authorList>
    </citation>
    <scope>NUCLEOTIDE SEQUENCE</scope>
</reference>
<dbReference type="GO" id="GO:0016813">
    <property type="term" value="F:hydrolase activity, acting on carbon-nitrogen (but not peptide) bonds, in linear amidines"/>
    <property type="evidence" value="ECO:0007669"/>
    <property type="project" value="InterPro"/>
</dbReference>
<evidence type="ECO:0000256" key="1">
    <source>
        <dbReference type="ARBA" id="ARBA00022801"/>
    </source>
</evidence>
<dbReference type="SUPFAM" id="SSF53187">
    <property type="entry name" value="Zn-dependent exopeptidases"/>
    <property type="match status" value="1"/>
</dbReference>
<dbReference type="AlphaFoldDB" id="A0A6J6AH67"/>
<dbReference type="PIRSF" id="PIRSF001235">
    <property type="entry name" value="Amidase_carbamoylase"/>
    <property type="match status" value="1"/>
</dbReference>
<feature type="domain" description="Peptidase M20 dimerisation" evidence="2">
    <location>
        <begin position="210"/>
        <end position="309"/>
    </location>
</feature>
<organism evidence="3">
    <name type="scientific">freshwater metagenome</name>
    <dbReference type="NCBI Taxonomy" id="449393"/>
    <lineage>
        <taxon>unclassified sequences</taxon>
        <taxon>metagenomes</taxon>
        <taxon>ecological metagenomes</taxon>
    </lineage>
</organism>
<evidence type="ECO:0000313" key="3">
    <source>
        <dbReference type="EMBL" id="CAB4368205.1"/>
    </source>
</evidence>
<dbReference type="Gene3D" id="3.40.630.10">
    <property type="entry name" value="Zn peptidases"/>
    <property type="match status" value="1"/>
</dbReference>
<dbReference type="SUPFAM" id="SSF55031">
    <property type="entry name" value="Bacterial exopeptidase dimerisation domain"/>
    <property type="match status" value="1"/>
</dbReference>
<gene>
    <name evidence="3" type="ORF">UFOPK4179_01002</name>
</gene>
<dbReference type="InterPro" id="IPR010158">
    <property type="entry name" value="Amidase_Cbmase"/>
</dbReference>
<dbReference type="NCBIfam" id="NF006771">
    <property type="entry name" value="PRK09290.1-5"/>
    <property type="match status" value="1"/>
</dbReference>
<name>A0A6J6AH67_9ZZZZ</name>
<dbReference type="NCBIfam" id="TIGR01879">
    <property type="entry name" value="hydantase"/>
    <property type="match status" value="1"/>
</dbReference>
<dbReference type="PANTHER" id="PTHR32494">
    <property type="entry name" value="ALLANTOATE DEIMINASE-RELATED"/>
    <property type="match status" value="1"/>
</dbReference>
<dbReference type="EMBL" id="CAETWZ010000102">
    <property type="protein sequence ID" value="CAB4368205.1"/>
    <property type="molecule type" value="Genomic_DNA"/>
</dbReference>
<keyword evidence="1" id="KW-0378">Hydrolase</keyword>